<keyword evidence="4 5" id="KW-0694">RNA-binding</keyword>
<comment type="function">
    <text evidence="5">Endoribonuclease that initiates mRNA decay.</text>
</comment>
<accession>A0A6M4IN89</accession>
<dbReference type="CDD" id="cd22431">
    <property type="entry name" value="KH-I_RNaseY"/>
    <property type="match status" value="1"/>
</dbReference>
<evidence type="ECO:0000313" key="9">
    <source>
        <dbReference type="EMBL" id="QJR34917.1"/>
    </source>
</evidence>
<dbReference type="Pfam" id="PF00013">
    <property type="entry name" value="KH_1"/>
    <property type="match status" value="1"/>
</dbReference>
<keyword evidence="3 5" id="KW-0378">Hydrolase</keyword>
<comment type="similarity">
    <text evidence="5">Belongs to the RNase Y family.</text>
</comment>
<reference evidence="9 10" key="1">
    <citation type="submission" date="2020-05" db="EMBL/GenBank/DDBJ databases">
        <title>Complete genome sequence of Gemmatimonas greenlandica TET16.</title>
        <authorList>
            <person name="Zeng Y."/>
        </authorList>
    </citation>
    <scope>NUCLEOTIDE SEQUENCE [LARGE SCALE GENOMIC DNA]</scope>
    <source>
        <strain evidence="9 10">TET16</strain>
    </source>
</reference>
<dbReference type="PROSITE" id="PS51831">
    <property type="entry name" value="HD"/>
    <property type="match status" value="1"/>
</dbReference>
<organism evidence="9 10">
    <name type="scientific">Gemmatimonas groenlandica</name>
    <dbReference type="NCBI Taxonomy" id="2732249"/>
    <lineage>
        <taxon>Bacteria</taxon>
        <taxon>Pseudomonadati</taxon>
        <taxon>Gemmatimonadota</taxon>
        <taxon>Gemmatimonadia</taxon>
        <taxon>Gemmatimonadales</taxon>
        <taxon>Gemmatimonadaceae</taxon>
        <taxon>Gemmatimonas</taxon>
    </lineage>
</organism>
<dbReference type="SMART" id="SM00322">
    <property type="entry name" value="KH"/>
    <property type="match status" value="1"/>
</dbReference>
<dbReference type="CDD" id="cd00077">
    <property type="entry name" value="HDc"/>
    <property type="match status" value="1"/>
</dbReference>
<dbReference type="GO" id="GO:0016787">
    <property type="term" value="F:hydrolase activity"/>
    <property type="evidence" value="ECO:0007669"/>
    <property type="project" value="UniProtKB-KW"/>
</dbReference>
<protein>
    <recommendedName>
        <fullName evidence="5 6">Ribonuclease Y</fullName>
        <shortName evidence="5">RNase Y</shortName>
        <ecNumber evidence="5 6">3.1.-.-</ecNumber>
    </recommendedName>
</protein>
<dbReference type="GO" id="GO:0004521">
    <property type="term" value="F:RNA endonuclease activity"/>
    <property type="evidence" value="ECO:0007669"/>
    <property type="project" value="UniProtKB-UniRule"/>
</dbReference>
<dbReference type="HAMAP" id="MF_00335">
    <property type="entry name" value="RNase_Y"/>
    <property type="match status" value="1"/>
</dbReference>
<evidence type="ECO:0000256" key="5">
    <source>
        <dbReference type="HAMAP-Rule" id="MF_00335"/>
    </source>
</evidence>
<dbReference type="EMBL" id="CP053085">
    <property type="protein sequence ID" value="QJR34917.1"/>
    <property type="molecule type" value="Genomic_DNA"/>
</dbReference>
<dbReference type="AlphaFoldDB" id="A0A6M4IN89"/>
<sequence>MGEIPAAALVGALGFVAAVVAYVVGRQSWRKVETTEQQRALVVAEEGAVRVIDEAKREAETLRRGAIVAGKEEVLQLRESHEQDVRQRRVELEREEKRVLEREAQLDRARESLESREQEVQRRGSELGRRETVATSKEQDLDKLIADERRKLEQLAGLSADQAKAELIRRLEDEALADAASRLREIRESAKRNADREAKKIVALAVQRVAAETTAESTVSAVSLPNDEMKGRIIGREGRNIRAFELATGVDVIIDDTPDTVVVSCFDPVRRETARLALEKLVSDGRIHPGRIEEVVAKARKEVEVAIIETGEQAAYDVGVAGLHPELIKLIGRMKWRTSYGQNILSHSKEVAWLAGMMAAELGLDVALAKRGALLHDIGKVLTHEHEGTHVQLGVEVATKYGENPLVVNCIAAHHDDVPHESEVSVLVQAGDSISGSRPGARREAFETYVKRLEGLEKIASSYRGVERVFAIQAGREIRVVVTPEQVDDTRMTALSEEIARRIESELQYPGQIKVVVIRESRAVDFAR</sequence>
<evidence type="ECO:0000313" key="10">
    <source>
        <dbReference type="Proteomes" id="UP000500938"/>
    </source>
</evidence>
<keyword evidence="10" id="KW-1185">Reference proteome</keyword>
<dbReference type="SUPFAM" id="SSF54791">
    <property type="entry name" value="Eukaryotic type KH-domain (KH-domain type I)"/>
    <property type="match status" value="1"/>
</dbReference>
<feature type="domain" description="HD" evidence="8">
    <location>
        <begin position="344"/>
        <end position="437"/>
    </location>
</feature>
<dbReference type="PROSITE" id="PS50084">
    <property type="entry name" value="KH_TYPE_1"/>
    <property type="match status" value="1"/>
</dbReference>
<dbReference type="InterPro" id="IPR006675">
    <property type="entry name" value="HDIG_dom"/>
</dbReference>
<evidence type="ECO:0000256" key="2">
    <source>
        <dbReference type="ARBA" id="ARBA00022759"/>
    </source>
</evidence>
<dbReference type="GO" id="GO:0005886">
    <property type="term" value="C:plasma membrane"/>
    <property type="evidence" value="ECO:0007669"/>
    <property type="project" value="UniProtKB-UniRule"/>
</dbReference>
<dbReference type="RefSeq" id="WP_171224344.1">
    <property type="nucleotide sequence ID" value="NZ_CP053085.1"/>
</dbReference>
<dbReference type="EC" id="3.1.-.-" evidence="5 6"/>
<dbReference type="Pfam" id="PF01966">
    <property type="entry name" value="HD"/>
    <property type="match status" value="1"/>
</dbReference>
<dbReference type="SMART" id="SM00471">
    <property type="entry name" value="HDc"/>
    <property type="match status" value="1"/>
</dbReference>
<dbReference type="NCBIfam" id="TIGR03319">
    <property type="entry name" value="RNase_Y"/>
    <property type="match status" value="1"/>
</dbReference>
<keyword evidence="2 5" id="KW-0255">Endonuclease</keyword>
<gene>
    <name evidence="5 9" type="primary">rny</name>
    <name evidence="9" type="ORF">HKW67_04995</name>
</gene>
<evidence type="ECO:0000259" key="8">
    <source>
        <dbReference type="PROSITE" id="PS51831"/>
    </source>
</evidence>
<dbReference type="InterPro" id="IPR022711">
    <property type="entry name" value="RNase_Y_N"/>
</dbReference>
<dbReference type="GO" id="GO:0006402">
    <property type="term" value="P:mRNA catabolic process"/>
    <property type="evidence" value="ECO:0007669"/>
    <property type="project" value="UniProtKB-UniRule"/>
</dbReference>
<evidence type="ECO:0000256" key="1">
    <source>
        <dbReference type="ARBA" id="ARBA00022722"/>
    </source>
</evidence>
<dbReference type="InterPro" id="IPR036612">
    <property type="entry name" value="KH_dom_type_1_sf"/>
</dbReference>
<dbReference type="GO" id="GO:0003723">
    <property type="term" value="F:RNA binding"/>
    <property type="evidence" value="ECO:0007669"/>
    <property type="project" value="UniProtKB-UniRule"/>
</dbReference>
<dbReference type="Proteomes" id="UP000500938">
    <property type="component" value="Chromosome"/>
</dbReference>
<evidence type="ECO:0000256" key="7">
    <source>
        <dbReference type="SAM" id="MobiDB-lite"/>
    </source>
</evidence>
<dbReference type="PANTHER" id="PTHR12826:SF15">
    <property type="entry name" value="RIBONUCLEASE Y"/>
    <property type="match status" value="1"/>
</dbReference>
<evidence type="ECO:0000256" key="3">
    <source>
        <dbReference type="ARBA" id="ARBA00022801"/>
    </source>
</evidence>
<name>A0A6M4IN89_9BACT</name>
<dbReference type="InterPro" id="IPR004088">
    <property type="entry name" value="KH_dom_type_1"/>
</dbReference>
<dbReference type="SUPFAM" id="SSF109604">
    <property type="entry name" value="HD-domain/PDEase-like"/>
    <property type="match status" value="1"/>
</dbReference>
<keyword evidence="1 5" id="KW-0540">Nuclease</keyword>
<dbReference type="Pfam" id="PF12072">
    <property type="entry name" value="RNase_Y_N"/>
    <property type="match status" value="1"/>
</dbReference>
<dbReference type="InterPro" id="IPR003607">
    <property type="entry name" value="HD/PDEase_dom"/>
</dbReference>
<dbReference type="NCBIfam" id="TIGR00277">
    <property type="entry name" value="HDIG"/>
    <property type="match status" value="1"/>
</dbReference>
<dbReference type="InterPro" id="IPR006674">
    <property type="entry name" value="HD_domain"/>
</dbReference>
<dbReference type="InterPro" id="IPR004087">
    <property type="entry name" value="KH_dom"/>
</dbReference>
<dbReference type="PANTHER" id="PTHR12826">
    <property type="entry name" value="RIBONUCLEASE Y"/>
    <property type="match status" value="1"/>
</dbReference>
<proteinExistence type="inferred from homology"/>
<evidence type="ECO:0000256" key="6">
    <source>
        <dbReference type="NCBIfam" id="TIGR03319"/>
    </source>
</evidence>
<dbReference type="Gene3D" id="1.10.3210.10">
    <property type="entry name" value="Hypothetical protein af1432"/>
    <property type="match status" value="1"/>
</dbReference>
<dbReference type="KEGG" id="ggr:HKW67_04995"/>
<evidence type="ECO:0000256" key="4">
    <source>
        <dbReference type="ARBA" id="ARBA00022884"/>
    </source>
</evidence>
<dbReference type="InterPro" id="IPR017705">
    <property type="entry name" value="Ribonuclease_Y"/>
</dbReference>
<feature type="region of interest" description="Disordered" evidence="7">
    <location>
        <begin position="110"/>
        <end position="138"/>
    </location>
</feature>